<keyword evidence="1" id="KW-0805">Transcription regulation</keyword>
<dbReference type="AlphaFoldDB" id="A0A5Q3QCJ4"/>
<keyword evidence="3" id="KW-0812">Transmembrane</keyword>
<keyword evidence="2" id="KW-0804">Transcription</keyword>
<gene>
    <name evidence="5" type="ORF">GIY23_10170</name>
</gene>
<keyword evidence="6" id="KW-1185">Reference proteome</keyword>
<evidence type="ECO:0000256" key="2">
    <source>
        <dbReference type="ARBA" id="ARBA00023163"/>
    </source>
</evidence>
<evidence type="ECO:0000256" key="1">
    <source>
        <dbReference type="ARBA" id="ARBA00023015"/>
    </source>
</evidence>
<reference evidence="6" key="1">
    <citation type="submission" date="2019-11" db="EMBL/GenBank/DDBJ databases">
        <title>The complete genome sequence of Saccharopolyspora sp. E2A.</title>
        <authorList>
            <person name="Zhang G."/>
        </authorList>
    </citation>
    <scope>NUCLEOTIDE SEQUENCE [LARGE SCALE GENOMIC DNA]</scope>
    <source>
        <strain evidence="6">E2A</strain>
    </source>
</reference>
<keyword evidence="3" id="KW-0472">Membrane</keyword>
<feature type="domain" description="Putative zinc-finger" evidence="4">
    <location>
        <begin position="1"/>
        <end position="29"/>
    </location>
</feature>
<evidence type="ECO:0000313" key="6">
    <source>
        <dbReference type="Proteomes" id="UP000371041"/>
    </source>
</evidence>
<dbReference type="EMBL" id="CP045929">
    <property type="protein sequence ID" value="QGK72192.1"/>
    <property type="molecule type" value="Genomic_DNA"/>
</dbReference>
<evidence type="ECO:0000256" key="3">
    <source>
        <dbReference type="SAM" id="Phobius"/>
    </source>
</evidence>
<accession>A0A5Q3QCJ4</accession>
<name>A0A5Q3QCJ4_9PSEU</name>
<dbReference type="Pfam" id="PF13490">
    <property type="entry name" value="zf-HC2"/>
    <property type="match status" value="1"/>
</dbReference>
<dbReference type="InterPro" id="IPR027383">
    <property type="entry name" value="Znf_put"/>
</dbReference>
<dbReference type="KEGG" id="sace:GIY23_10170"/>
<organism evidence="5 6">
    <name type="scientific">Allosaccharopolyspora coralli</name>
    <dbReference type="NCBI Taxonomy" id="2665642"/>
    <lineage>
        <taxon>Bacteria</taxon>
        <taxon>Bacillati</taxon>
        <taxon>Actinomycetota</taxon>
        <taxon>Actinomycetes</taxon>
        <taxon>Pseudonocardiales</taxon>
        <taxon>Pseudonocardiaceae</taxon>
        <taxon>Allosaccharopolyspora</taxon>
    </lineage>
</organism>
<sequence length="208" mass="22282">MLGAFALDQLDDHERTRVLAHLDSCTRCRAELDDIAPLAQPLRQVDPHTLTSTPAPPPGLDDSIVHEIRSQQARTGQVRPRWVVPVVAAALTAIVALPLGYLAAPSPPDQPVEPVVVAIEDRDVEAGAEVIPHTWGMEITLAASGFEADETYRVVVTSDDGRRVSAGEFIGTGDQEMTCNLNSSVLREDAAGFEVRSEAGELVLTSSL</sequence>
<protein>
    <submittedName>
        <fullName evidence="5">Anti-sigma factor</fullName>
    </submittedName>
</protein>
<feature type="transmembrane region" description="Helical" evidence="3">
    <location>
        <begin position="82"/>
        <end position="104"/>
    </location>
</feature>
<dbReference type="Gene3D" id="1.10.10.1320">
    <property type="entry name" value="Anti-sigma factor, zinc-finger domain"/>
    <property type="match status" value="1"/>
</dbReference>
<keyword evidence="3" id="KW-1133">Transmembrane helix</keyword>
<proteinExistence type="predicted"/>
<dbReference type="Proteomes" id="UP000371041">
    <property type="component" value="Chromosome"/>
</dbReference>
<evidence type="ECO:0000313" key="5">
    <source>
        <dbReference type="EMBL" id="QGK72192.1"/>
    </source>
</evidence>
<dbReference type="InterPro" id="IPR041916">
    <property type="entry name" value="Anti_sigma_zinc_sf"/>
</dbReference>
<evidence type="ECO:0000259" key="4">
    <source>
        <dbReference type="Pfam" id="PF13490"/>
    </source>
</evidence>